<evidence type="ECO:0000256" key="1">
    <source>
        <dbReference type="SAM" id="MobiDB-lite"/>
    </source>
</evidence>
<proteinExistence type="predicted"/>
<gene>
    <name evidence="2" type="ORF">GE061_012862</name>
</gene>
<feature type="region of interest" description="Disordered" evidence="1">
    <location>
        <begin position="215"/>
        <end position="303"/>
    </location>
</feature>
<feature type="compositionally biased region" description="Polar residues" evidence="1">
    <location>
        <begin position="57"/>
        <end position="84"/>
    </location>
</feature>
<sequence length="345" mass="38274">MPGVEDEVPQWKKELIQKKQMWKTSGGWSVPPVTSKSTSKTSLKIRPPDFKAPNTDRVPNSGSTTPNLDVDTNNNRTAGFTGSVENVNFGSVSELKSIFSGQNDEFAPLTKARSEENILDGPILDVRRRSSTQFSGYDQKPTLRNFKTVPKMDDFFKKYRKNTKKTVVVENADFSPRPVEKPRRKRSETVFFADMNQNELPAPNTVKQTVKVFEEPVKNGTKPDFDEVFRPDDSPRARDVVRKFEAKIKSSSAPTKPPRARTNGLGPGPNPRTNGLGPGPNPRKPAISTSSSRKESGKHVSFSDVADEPATLIVENDGTTNLDSIRDDLKTVTINTNKSIIIKTV</sequence>
<comment type="caution">
    <text evidence="2">The sequence shown here is derived from an EMBL/GenBank/DDBJ whole genome shotgun (WGS) entry which is preliminary data.</text>
</comment>
<dbReference type="OrthoDB" id="6647095at2759"/>
<feature type="compositionally biased region" description="Low complexity" evidence="1">
    <location>
        <begin position="29"/>
        <end position="42"/>
    </location>
</feature>
<name>A0A8S9XTI2_APOLU</name>
<organism evidence="2 3">
    <name type="scientific">Apolygus lucorum</name>
    <name type="common">Small green plant bug</name>
    <name type="synonym">Lygocoris lucorum</name>
    <dbReference type="NCBI Taxonomy" id="248454"/>
    <lineage>
        <taxon>Eukaryota</taxon>
        <taxon>Metazoa</taxon>
        <taxon>Ecdysozoa</taxon>
        <taxon>Arthropoda</taxon>
        <taxon>Hexapoda</taxon>
        <taxon>Insecta</taxon>
        <taxon>Pterygota</taxon>
        <taxon>Neoptera</taxon>
        <taxon>Paraneoptera</taxon>
        <taxon>Hemiptera</taxon>
        <taxon>Heteroptera</taxon>
        <taxon>Panheteroptera</taxon>
        <taxon>Cimicomorpha</taxon>
        <taxon>Miridae</taxon>
        <taxon>Mirini</taxon>
        <taxon>Apolygus</taxon>
    </lineage>
</organism>
<protein>
    <submittedName>
        <fullName evidence="2">Uncharacterized protein</fullName>
    </submittedName>
</protein>
<dbReference type="EMBL" id="WIXP02000004">
    <property type="protein sequence ID" value="KAF6212340.1"/>
    <property type="molecule type" value="Genomic_DNA"/>
</dbReference>
<feature type="compositionally biased region" description="Basic and acidic residues" evidence="1">
    <location>
        <begin position="215"/>
        <end position="248"/>
    </location>
</feature>
<evidence type="ECO:0000313" key="3">
    <source>
        <dbReference type="Proteomes" id="UP000466442"/>
    </source>
</evidence>
<dbReference type="Proteomes" id="UP000466442">
    <property type="component" value="Unassembled WGS sequence"/>
</dbReference>
<keyword evidence="3" id="KW-1185">Reference proteome</keyword>
<reference evidence="2" key="1">
    <citation type="journal article" date="2021" name="Mol. Ecol. Resour.">
        <title>Apolygus lucorum genome provides insights into omnivorousness and mesophyll feeding.</title>
        <authorList>
            <person name="Liu Y."/>
            <person name="Liu H."/>
            <person name="Wang H."/>
            <person name="Huang T."/>
            <person name="Liu B."/>
            <person name="Yang B."/>
            <person name="Yin L."/>
            <person name="Li B."/>
            <person name="Zhang Y."/>
            <person name="Zhang S."/>
            <person name="Jiang F."/>
            <person name="Zhang X."/>
            <person name="Ren Y."/>
            <person name="Wang B."/>
            <person name="Wang S."/>
            <person name="Lu Y."/>
            <person name="Wu K."/>
            <person name="Fan W."/>
            <person name="Wang G."/>
        </authorList>
    </citation>
    <scope>NUCLEOTIDE SEQUENCE</scope>
    <source>
        <strain evidence="2">12Hb</strain>
    </source>
</reference>
<feature type="region of interest" description="Disordered" evidence="1">
    <location>
        <begin position="21"/>
        <end position="84"/>
    </location>
</feature>
<accession>A0A8S9XTI2</accession>
<evidence type="ECO:0000313" key="2">
    <source>
        <dbReference type="EMBL" id="KAF6212340.1"/>
    </source>
</evidence>
<dbReference type="AlphaFoldDB" id="A0A8S9XTI2"/>